<accession>A0A8J3YFC3</accession>
<dbReference type="AlphaFoldDB" id="A0A8J3YFC3"/>
<dbReference type="Proteomes" id="UP000619260">
    <property type="component" value="Unassembled WGS sequence"/>
</dbReference>
<organism evidence="1 2">
    <name type="scientific">Virgisporangium aliadipatigenens</name>
    <dbReference type="NCBI Taxonomy" id="741659"/>
    <lineage>
        <taxon>Bacteria</taxon>
        <taxon>Bacillati</taxon>
        <taxon>Actinomycetota</taxon>
        <taxon>Actinomycetes</taxon>
        <taxon>Micromonosporales</taxon>
        <taxon>Micromonosporaceae</taxon>
        <taxon>Virgisporangium</taxon>
    </lineage>
</organism>
<reference evidence="1" key="1">
    <citation type="submission" date="2021-01" db="EMBL/GenBank/DDBJ databases">
        <title>Whole genome shotgun sequence of Virgisporangium aliadipatigenens NBRC 105644.</title>
        <authorList>
            <person name="Komaki H."/>
            <person name="Tamura T."/>
        </authorList>
    </citation>
    <scope>NUCLEOTIDE SEQUENCE</scope>
    <source>
        <strain evidence="1">NBRC 105644</strain>
    </source>
</reference>
<evidence type="ECO:0000313" key="2">
    <source>
        <dbReference type="Proteomes" id="UP000619260"/>
    </source>
</evidence>
<keyword evidence="2" id="KW-1185">Reference proteome</keyword>
<protein>
    <submittedName>
        <fullName evidence="1">Uncharacterized protein</fullName>
    </submittedName>
</protein>
<evidence type="ECO:0000313" key="1">
    <source>
        <dbReference type="EMBL" id="GIJ44114.1"/>
    </source>
</evidence>
<name>A0A8J3YFC3_9ACTN</name>
<proteinExistence type="predicted"/>
<sequence length="213" mass="23889">MSMSEEDLVRALDNELGHSLPHRFSVGSVSVATGVAVLSHGDRFVNVFENDGSFLLSFHWRGRQQAHGMTSEISAAADSARRWVEGASLENLAVAYPFVKFSGLQLAYERGTAVEFQWAALLDLVKEEEQTFRDLVVLASNNDFLKQFFPHLGHRFALSFDEYSDGILVAVFVRRPGWFVIFGDGDDDGVRFEGDAPRIVDYLVARLRDQISR</sequence>
<comment type="caution">
    <text evidence="1">The sequence shown here is derived from an EMBL/GenBank/DDBJ whole genome shotgun (WGS) entry which is preliminary data.</text>
</comment>
<dbReference type="EMBL" id="BOPF01000003">
    <property type="protein sequence ID" value="GIJ44114.1"/>
    <property type="molecule type" value="Genomic_DNA"/>
</dbReference>
<gene>
    <name evidence="1" type="ORF">Val02_10000</name>
</gene>